<dbReference type="OrthoDB" id="78805at2759"/>
<dbReference type="Gene3D" id="1.10.10.60">
    <property type="entry name" value="Homeodomain-like"/>
    <property type="match status" value="1"/>
</dbReference>
<dbReference type="EMBL" id="VJMH01006520">
    <property type="protein sequence ID" value="KAF0689121.1"/>
    <property type="molecule type" value="Genomic_DNA"/>
</dbReference>
<reference evidence="2 3" key="1">
    <citation type="submission" date="2019-03" db="EMBL/GenBank/DDBJ databases">
        <authorList>
            <person name="Gaulin E."/>
            <person name="Dumas B."/>
        </authorList>
    </citation>
    <scope>NUCLEOTIDE SEQUENCE [LARGE SCALE GENOMIC DNA]</scope>
    <source>
        <strain evidence="2">CBS 568.67</strain>
    </source>
</reference>
<accession>A0A485LCL5</accession>
<proteinExistence type="predicted"/>
<organism evidence="2 3">
    <name type="scientific">Aphanomyces stellatus</name>
    <dbReference type="NCBI Taxonomy" id="120398"/>
    <lineage>
        <taxon>Eukaryota</taxon>
        <taxon>Sar</taxon>
        <taxon>Stramenopiles</taxon>
        <taxon>Oomycota</taxon>
        <taxon>Saprolegniomycetes</taxon>
        <taxon>Saprolegniales</taxon>
        <taxon>Verrucalvaceae</taxon>
        <taxon>Aphanomyces</taxon>
    </lineage>
</organism>
<protein>
    <submittedName>
        <fullName evidence="2">Aste57867_19393 protein</fullName>
    </submittedName>
</protein>
<gene>
    <name evidence="2" type="primary">Aste57867_19393</name>
    <name evidence="1" type="ORF">As57867_019329</name>
    <name evidence="2" type="ORF">ASTE57867_19393</name>
</gene>
<reference evidence="1" key="2">
    <citation type="submission" date="2019-06" db="EMBL/GenBank/DDBJ databases">
        <title>Genomics analysis of Aphanomyces spp. identifies a new class of oomycete effector associated with host adaptation.</title>
        <authorList>
            <person name="Gaulin E."/>
        </authorList>
    </citation>
    <scope>NUCLEOTIDE SEQUENCE</scope>
    <source>
        <strain evidence="1">CBS 578.67</strain>
    </source>
</reference>
<dbReference type="EMBL" id="CAADRA010006541">
    <property type="protein sequence ID" value="VFT96107.1"/>
    <property type="molecule type" value="Genomic_DNA"/>
</dbReference>
<evidence type="ECO:0000313" key="2">
    <source>
        <dbReference type="EMBL" id="VFT96107.1"/>
    </source>
</evidence>
<evidence type="ECO:0000313" key="1">
    <source>
        <dbReference type="EMBL" id="KAF0689121.1"/>
    </source>
</evidence>
<name>A0A485LCL5_9STRA</name>
<dbReference type="AlphaFoldDB" id="A0A485LCL5"/>
<evidence type="ECO:0000313" key="3">
    <source>
        <dbReference type="Proteomes" id="UP000332933"/>
    </source>
</evidence>
<dbReference type="Proteomes" id="UP000332933">
    <property type="component" value="Unassembled WGS sequence"/>
</dbReference>
<sequence>MCVLINGQIAQELRRGKSVIRSFLASPETYGTAKRQGRPRKLSPETERQILDVGWANEMNAREVIDHLHLDGVNVRQVQRLFQADKRLNTSATPMPSTSLLSLCGDVGEERADDMEHLSMLDI</sequence>
<keyword evidence="3" id="KW-1185">Reference proteome</keyword>